<feature type="domain" description="N-acetyltransferase" evidence="1">
    <location>
        <begin position="4"/>
        <end position="89"/>
    </location>
</feature>
<dbReference type="InterPro" id="IPR045057">
    <property type="entry name" value="Gcn5-rel_NAT"/>
</dbReference>
<evidence type="ECO:0000313" key="3">
    <source>
        <dbReference type="Proteomes" id="UP000745859"/>
    </source>
</evidence>
<protein>
    <recommendedName>
        <fullName evidence="1">N-acetyltransferase domain-containing protein</fullName>
    </recommendedName>
</protein>
<dbReference type="EMBL" id="JAASQL010000006">
    <property type="protein sequence ID" value="NIJ46352.1"/>
    <property type="molecule type" value="Genomic_DNA"/>
</dbReference>
<keyword evidence="3" id="KW-1185">Reference proteome</keyword>
<name>A0ABX0UH57_9FLAO</name>
<proteinExistence type="predicted"/>
<dbReference type="RefSeq" id="WP_167190307.1">
    <property type="nucleotide sequence ID" value="NZ_JAASQL010000006.1"/>
</dbReference>
<dbReference type="PANTHER" id="PTHR31435:SF10">
    <property type="entry name" value="BSR4717 PROTEIN"/>
    <property type="match status" value="1"/>
</dbReference>
<evidence type="ECO:0000313" key="2">
    <source>
        <dbReference type="EMBL" id="NIJ46352.1"/>
    </source>
</evidence>
<dbReference type="InterPro" id="IPR031165">
    <property type="entry name" value="GNAT_YJDJ"/>
</dbReference>
<reference evidence="2 3" key="1">
    <citation type="submission" date="2020-03" db="EMBL/GenBank/DDBJ databases">
        <title>Genomic Encyclopedia of Type Strains, Phase IV (KMG-IV): sequencing the most valuable type-strain genomes for metagenomic binning, comparative biology and taxonomic classification.</title>
        <authorList>
            <person name="Goeker M."/>
        </authorList>
    </citation>
    <scope>NUCLEOTIDE SEQUENCE [LARGE SCALE GENOMIC DNA]</scope>
    <source>
        <strain evidence="2 3">DSM 101599</strain>
    </source>
</reference>
<dbReference type="InterPro" id="IPR016181">
    <property type="entry name" value="Acyl_CoA_acyltransferase"/>
</dbReference>
<sequence length="89" mass="10114">MEIEHQKEKNRYVLNIDGAIAKVEYSIKNDLMYLTHSEVPASLRGQGIGKKLVEKTFTKLTQEGFKAVAVCSYVKAIAQRSQKWKNIIS</sequence>
<dbReference type="Gene3D" id="3.40.630.30">
    <property type="match status" value="1"/>
</dbReference>
<dbReference type="Pfam" id="PF14542">
    <property type="entry name" value="Acetyltransf_CG"/>
    <property type="match status" value="1"/>
</dbReference>
<gene>
    <name evidence="2" type="ORF">FHR24_002839</name>
</gene>
<dbReference type="SUPFAM" id="SSF55729">
    <property type="entry name" value="Acyl-CoA N-acyltransferases (Nat)"/>
    <property type="match status" value="1"/>
</dbReference>
<accession>A0ABX0UH57</accession>
<dbReference type="Proteomes" id="UP000745859">
    <property type="component" value="Unassembled WGS sequence"/>
</dbReference>
<organism evidence="2 3">
    <name type="scientific">Wenyingzhuangia heitensis</name>
    <dbReference type="NCBI Taxonomy" id="1487859"/>
    <lineage>
        <taxon>Bacteria</taxon>
        <taxon>Pseudomonadati</taxon>
        <taxon>Bacteroidota</taxon>
        <taxon>Flavobacteriia</taxon>
        <taxon>Flavobacteriales</taxon>
        <taxon>Flavobacteriaceae</taxon>
        <taxon>Wenyingzhuangia</taxon>
    </lineage>
</organism>
<dbReference type="PANTHER" id="PTHR31435">
    <property type="entry name" value="PROTEIN NATD1"/>
    <property type="match status" value="1"/>
</dbReference>
<dbReference type="PROSITE" id="PS51729">
    <property type="entry name" value="GNAT_YJDJ"/>
    <property type="match status" value="1"/>
</dbReference>
<evidence type="ECO:0000259" key="1">
    <source>
        <dbReference type="PROSITE" id="PS51729"/>
    </source>
</evidence>
<comment type="caution">
    <text evidence="2">The sequence shown here is derived from an EMBL/GenBank/DDBJ whole genome shotgun (WGS) entry which is preliminary data.</text>
</comment>